<dbReference type="RefSeq" id="WP_114242454.1">
    <property type="nucleotide sequence ID" value="NZ_CP027306.1"/>
</dbReference>
<evidence type="ECO:0000313" key="2">
    <source>
        <dbReference type="EMBL" id="AXE82383.1"/>
    </source>
</evidence>
<gene>
    <name evidence="1" type="ORF">C5746_00905</name>
    <name evidence="2" type="ORF">C5746_42335</name>
</gene>
<dbReference type="KEGG" id="sata:C5746_00905"/>
<organism evidence="1 3">
    <name type="scientific">Streptomyces atratus</name>
    <dbReference type="NCBI Taxonomy" id="1893"/>
    <lineage>
        <taxon>Bacteria</taxon>
        <taxon>Bacillati</taxon>
        <taxon>Actinomycetota</taxon>
        <taxon>Actinomycetes</taxon>
        <taxon>Kitasatosporales</taxon>
        <taxon>Streptomycetaceae</taxon>
        <taxon>Streptomyces</taxon>
    </lineage>
</organism>
<evidence type="ECO:0000313" key="3">
    <source>
        <dbReference type="Proteomes" id="UP000252698"/>
    </source>
</evidence>
<evidence type="ECO:0000313" key="1">
    <source>
        <dbReference type="EMBL" id="AXE75784.1"/>
    </source>
</evidence>
<dbReference type="GeneID" id="95524831"/>
<accession>A0A2Z5J646</accession>
<reference evidence="1 3" key="1">
    <citation type="journal article" date="2018" name="Front. Microbiol.">
        <title>Genome Sequencing of Streptomyces atratus SCSIOZH16 and Activation Production of Nocardamine via Metabolic Engineering.</title>
        <authorList>
            <person name="Li Y."/>
            <person name="Zhang C."/>
            <person name="Liu C."/>
            <person name="Ju J."/>
            <person name="Ma J."/>
        </authorList>
    </citation>
    <scope>NUCLEOTIDE SEQUENCE [LARGE SCALE GENOMIC DNA]</scope>
    <source>
        <strain evidence="1 3">SCSIO_ZH16</strain>
    </source>
</reference>
<dbReference type="KEGG" id="sata:C5746_42335"/>
<proteinExistence type="predicted"/>
<dbReference type="AlphaFoldDB" id="A0A2Z5J646"/>
<dbReference type="Proteomes" id="UP000252698">
    <property type="component" value="Chromosome"/>
</dbReference>
<dbReference type="EMBL" id="CP027306">
    <property type="protein sequence ID" value="AXE75784.1"/>
    <property type="molecule type" value="Genomic_DNA"/>
</dbReference>
<protein>
    <recommendedName>
        <fullName evidence="4">YCII-related domain-containing protein</fullName>
    </recommendedName>
</protein>
<dbReference type="EMBL" id="CP027306">
    <property type="protein sequence ID" value="AXE82383.1"/>
    <property type="molecule type" value="Genomic_DNA"/>
</dbReference>
<sequence length="100" mass="10928">MYLVHLRLLPHPEGEQLPASTAALLTQGRDADADRIEHVSLHADAQPCPVVGVYVQAANLERAEAAAERAWTRAVVAHPPLAQWKLLSAEVPLLRPDLDE</sequence>
<name>A0A2Z5J646_STRAR</name>
<evidence type="ECO:0008006" key="4">
    <source>
        <dbReference type="Google" id="ProtNLM"/>
    </source>
</evidence>